<dbReference type="InterPro" id="IPR036322">
    <property type="entry name" value="WD40_repeat_dom_sf"/>
</dbReference>
<dbReference type="Proteomes" id="UP000290560">
    <property type="component" value="Unassembled WGS sequence"/>
</dbReference>
<protein>
    <submittedName>
        <fullName evidence="1">Uncharacterized protein</fullName>
    </submittedName>
</protein>
<dbReference type="Gene3D" id="3.40.50.2000">
    <property type="entry name" value="Glycogen Phosphorylase B"/>
    <property type="match status" value="1"/>
</dbReference>
<accession>A0A445MCW1</accession>
<dbReference type="InterPro" id="IPR044230">
    <property type="entry name" value="GTF3C4"/>
</dbReference>
<gene>
    <name evidence="1" type="ORF">BHM03_00009792</name>
</gene>
<evidence type="ECO:0000313" key="1">
    <source>
        <dbReference type="EMBL" id="RZR72038.1"/>
    </source>
</evidence>
<dbReference type="PANTHER" id="PTHR15496:SF2">
    <property type="entry name" value="GENERAL TRANSCRIPTION FACTOR 3C POLYPEPTIDE 4"/>
    <property type="match status" value="1"/>
</dbReference>
<name>A0A445MCW1_ENSVE</name>
<sequence length="437" mass="48121">MVSEQISPKSEGLLLEGRQDYVPMITPEQYASRSALLSALVVAWSPVLQSSQIRPGFSNRYSILAVGGKSGKISLWKICEPECYTVEHGRVSVDPMLIGLIQAHNSWITAISWEMLAARPTMSQLIMATGNLLCFLMEFILLLQLSLVSDQCFGLALSPGGLTIAVYFEDADNPLVPWDSVAALLEFKKYSPSFVENLLFKWISGWFSCQLSDDSIDKILLHVVSMLSEISSRKIFLLNIICRRLMISDPEADMHNGEQLKSSEPKNEGKFAPWRNLLVNNELELQQRAVSFTFRAVLGHASQSSDAFQVGKKWFPVGVAQMECWVLLNAGLVHNQLNVLGSELRGLGSSFVAAAMSSPPHVLVLPFPAQGHVVSFMALSHGLVEQGFRITFVNTEFNHGRVAVAMSDEGRDAAGRRIRMVAIPDGLAPGDDRNDLG</sequence>
<dbReference type="GO" id="GO:0006384">
    <property type="term" value="P:transcription initiation at RNA polymerase III promoter"/>
    <property type="evidence" value="ECO:0007669"/>
    <property type="project" value="InterPro"/>
</dbReference>
<dbReference type="SUPFAM" id="SSF50978">
    <property type="entry name" value="WD40 repeat-like"/>
    <property type="match status" value="1"/>
</dbReference>
<dbReference type="GO" id="GO:0000127">
    <property type="term" value="C:transcription factor TFIIIC complex"/>
    <property type="evidence" value="ECO:0007669"/>
    <property type="project" value="InterPro"/>
</dbReference>
<reference evidence="1" key="1">
    <citation type="journal article" date="2018" name="Data Brief">
        <title>Genome sequence data from 17 accessions of Ensete ventricosum, a staple food crop for millions in Ethiopia.</title>
        <authorList>
            <person name="Yemataw Z."/>
            <person name="Muzemil S."/>
            <person name="Ambachew D."/>
            <person name="Tripathi L."/>
            <person name="Tesfaye K."/>
            <person name="Chala A."/>
            <person name="Farbos A."/>
            <person name="O'Neill P."/>
            <person name="Moore K."/>
            <person name="Grant M."/>
            <person name="Studholme D.J."/>
        </authorList>
    </citation>
    <scope>NUCLEOTIDE SEQUENCE [LARGE SCALE GENOMIC DNA]</scope>
    <source>
        <tissue evidence="1">Leaf</tissue>
    </source>
</reference>
<proteinExistence type="predicted"/>
<dbReference type="EMBL" id="KV875619">
    <property type="protein sequence ID" value="RZR72038.1"/>
    <property type="molecule type" value="Genomic_DNA"/>
</dbReference>
<organism evidence="1">
    <name type="scientific">Ensete ventricosum</name>
    <name type="common">Abyssinian banana</name>
    <name type="synonym">Musa ensete</name>
    <dbReference type="NCBI Taxonomy" id="4639"/>
    <lineage>
        <taxon>Eukaryota</taxon>
        <taxon>Viridiplantae</taxon>
        <taxon>Streptophyta</taxon>
        <taxon>Embryophyta</taxon>
        <taxon>Tracheophyta</taxon>
        <taxon>Spermatophyta</taxon>
        <taxon>Magnoliopsida</taxon>
        <taxon>Liliopsida</taxon>
        <taxon>Zingiberales</taxon>
        <taxon>Musaceae</taxon>
        <taxon>Ensete</taxon>
    </lineage>
</organism>
<dbReference type="SUPFAM" id="SSF53756">
    <property type="entry name" value="UDP-Glycosyltransferase/glycogen phosphorylase"/>
    <property type="match status" value="1"/>
</dbReference>
<dbReference type="AlphaFoldDB" id="A0A445MCW1"/>
<dbReference type="PANTHER" id="PTHR15496">
    <property type="entry name" value="GENERAL TRANSCRIPTION FACTOR 3C POLYPEPTIDE 4 FAMILY"/>
    <property type="match status" value="1"/>
</dbReference>
<dbReference type="GO" id="GO:0004402">
    <property type="term" value="F:histone acetyltransferase activity"/>
    <property type="evidence" value="ECO:0007669"/>
    <property type="project" value="InterPro"/>
</dbReference>